<organism evidence="2 3">
    <name type="scientific">Pontibacillus yanchengensis Y32</name>
    <dbReference type="NCBI Taxonomy" id="1385514"/>
    <lineage>
        <taxon>Bacteria</taxon>
        <taxon>Bacillati</taxon>
        <taxon>Bacillota</taxon>
        <taxon>Bacilli</taxon>
        <taxon>Bacillales</taxon>
        <taxon>Bacillaceae</taxon>
        <taxon>Pontibacillus</taxon>
    </lineage>
</organism>
<evidence type="ECO:0000256" key="1">
    <source>
        <dbReference type="SAM" id="SignalP"/>
    </source>
</evidence>
<dbReference type="STRING" id="1385514.N782_15145"/>
<dbReference type="InterPro" id="IPR054817">
    <property type="entry name" value="Glycosyl_F510_1955-like"/>
</dbReference>
<feature type="chain" id="PRO_5002004928" description="Sortilin N-terminal domain-containing protein" evidence="1">
    <location>
        <begin position="26"/>
        <end position="304"/>
    </location>
</feature>
<feature type="signal peptide" evidence="1">
    <location>
        <begin position="1"/>
        <end position="25"/>
    </location>
</feature>
<dbReference type="CDD" id="cd15482">
    <property type="entry name" value="Sialidase_non-viral"/>
    <property type="match status" value="1"/>
</dbReference>
<dbReference type="PROSITE" id="PS51257">
    <property type="entry name" value="PROKAR_LIPOPROTEIN"/>
    <property type="match status" value="1"/>
</dbReference>
<protein>
    <recommendedName>
        <fullName evidence="4">Sortilin N-terminal domain-containing protein</fullName>
    </recommendedName>
</protein>
<evidence type="ECO:0000313" key="2">
    <source>
        <dbReference type="EMBL" id="KGP74291.1"/>
    </source>
</evidence>
<comment type="caution">
    <text evidence="2">The sequence shown here is derived from an EMBL/GenBank/DDBJ whole genome shotgun (WGS) entry which is preliminary data.</text>
</comment>
<keyword evidence="1" id="KW-0732">Signal</keyword>
<dbReference type="NCBIfam" id="NF045728">
    <property type="entry name" value="glycosyl_F510_1955"/>
    <property type="match status" value="1"/>
</dbReference>
<evidence type="ECO:0000313" key="3">
    <source>
        <dbReference type="Proteomes" id="UP000030147"/>
    </source>
</evidence>
<accession>A0A0A2TJN7</accession>
<dbReference type="Proteomes" id="UP000030147">
    <property type="component" value="Unassembled WGS sequence"/>
</dbReference>
<dbReference type="SUPFAM" id="SSF110296">
    <property type="entry name" value="Oligoxyloglucan reducing end-specific cellobiohydrolase"/>
    <property type="match status" value="1"/>
</dbReference>
<dbReference type="EMBL" id="AVBF01000003">
    <property type="protein sequence ID" value="KGP74291.1"/>
    <property type="molecule type" value="Genomic_DNA"/>
</dbReference>
<reference evidence="2 3" key="1">
    <citation type="journal article" date="2015" name="Stand. Genomic Sci.">
        <title>High quality draft genome sequence of the moderately halophilic bacterium Pontibacillus yanchengensis Y32(T) and comparison among Pontibacillus genomes.</title>
        <authorList>
            <person name="Huang J."/>
            <person name="Qiao Z.X."/>
            <person name="Tang J.W."/>
            <person name="Wang G."/>
        </authorList>
    </citation>
    <scope>NUCLEOTIDE SEQUENCE [LARGE SCALE GENOMIC DNA]</scope>
    <source>
        <strain evidence="2 3">Y32</strain>
    </source>
</reference>
<sequence length="304" mass="33863">MFYKGIILAIVTGTLLLSACSQEQAESDDYLQEFDGKLEHVHGLGYMGSDADLAFASHDGLKFYQDGAWYSTSQQNNDYMGFTAVDEGFYTSGHPGKDSNLPNPLGVQKSSDKGRTLEKVAFEGDFDFHVMGVGYNNHTMYVVNGHETNELSMGVHKSTDNGESWEKVEASGLQGEVISIAVHPEDNERIAAASKKGIYLSEDGGSTFTRITEETNGTMVHFTDEFLYYGYFDSEARLVNYHYQDQKKTQLPLPELKQDAVAYFAQHPENAEEMVFLSFNNHAFQTTNGGDKWKTIVEAGEVQE</sequence>
<dbReference type="InterPro" id="IPR015943">
    <property type="entry name" value="WD40/YVTN_repeat-like_dom_sf"/>
</dbReference>
<keyword evidence="3" id="KW-1185">Reference proteome</keyword>
<dbReference type="Gene3D" id="2.130.10.10">
    <property type="entry name" value="YVTN repeat-like/Quinoprotein amine dehydrogenase"/>
    <property type="match status" value="1"/>
</dbReference>
<evidence type="ECO:0008006" key="4">
    <source>
        <dbReference type="Google" id="ProtNLM"/>
    </source>
</evidence>
<proteinExistence type="predicted"/>
<gene>
    <name evidence="2" type="ORF">N782_15145</name>
</gene>
<dbReference type="eggNOG" id="COG4447">
    <property type="taxonomic scope" value="Bacteria"/>
</dbReference>
<dbReference type="AlphaFoldDB" id="A0A0A2TJN7"/>
<name>A0A0A2TJN7_9BACI</name>